<dbReference type="InterPro" id="IPR009057">
    <property type="entry name" value="Homeodomain-like_sf"/>
</dbReference>
<dbReference type="EMBL" id="SNYR01000001">
    <property type="protein sequence ID" value="TDQ66300.1"/>
    <property type="molecule type" value="Genomic_DNA"/>
</dbReference>
<evidence type="ECO:0000256" key="2">
    <source>
        <dbReference type="PROSITE-ProRule" id="PRU00335"/>
    </source>
</evidence>
<dbReference type="Pfam" id="PF00440">
    <property type="entry name" value="TetR_N"/>
    <property type="match status" value="1"/>
</dbReference>
<dbReference type="Gene3D" id="1.10.10.60">
    <property type="entry name" value="Homeodomain-like"/>
    <property type="match status" value="1"/>
</dbReference>
<dbReference type="AlphaFoldDB" id="A0A4R6VUM0"/>
<dbReference type="Gene3D" id="1.10.357.10">
    <property type="entry name" value="Tetracycline Repressor, domain 2"/>
    <property type="match status" value="1"/>
</dbReference>
<sequence length="192" mass="21059">MKKQNKDARMAEIEATAYALLAEQGYENISMLKIAKAAKASNETLYNWYGDKKGLFAAMIRKNASQTLAEIEQAISRDEKPDETLRRAAHTLLTMLMSDNAIALNRAAAADPTGELGKVLNTEGRETVAPKFLPLLTEVVGQSQAQGGLQIFLSVLIGDWQIRRVIGVMDQPAPSEIDVRVEDAMTILEQLA</sequence>
<feature type="domain" description="HTH tetR-type" evidence="3">
    <location>
        <begin position="7"/>
        <end position="67"/>
    </location>
</feature>
<evidence type="ECO:0000256" key="1">
    <source>
        <dbReference type="ARBA" id="ARBA00023125"/>
    </source>
</evidence>
<reference evidence="4 5" key="1">
    <citation type="submission" date="2019-03" db="EMBL/GenBank/DDBJ databases">
        <title>Genomic Encyclopedia of Type Strains, Phase III (KMG-III): the genomes of soil and plant-associated and newly described type strains.</title>
        <authorList>
            <person name="Whitman W."/>
        </authorList>
    </citation>
    <scope>NUCLEOTIDE SEQUENCE [LARGE SCALE GENOMIC DNA]</scope>
    <source>
        <strain evidence="4 5">CGMCC 1.7002</strain>
    </source>
</reference>
<gene>
    <name evidence="4" type="ORF">ATL17_0293</name>
</gene>
<protein>
    <submittedName>
        <fullName evidence="4">TetR family transcriptional regulator</fullName>
    </submittedName>
</protein>
<organism evidence="4 5">
    <name type="scientific">Maritalea mobilis</name>
    <dbReference type="NCBI Taxonomy" id="483324"/>
    <lineage>
        <taxon>Bacteria</taxon>
        <taxon>Pseudomonadati</taxon>
        <taxon>Pseudomonadota</taxon>
        <taxon>Alphaproteobacteria</taxon>
        <taxon>Hyphomicrobiales</taxon>
        <taxon>Devosiaceae</taxon>
        <taxon>Maritalea</taxon>
    </lineage>
</organism>
<feature type="DNA-binding region" description="H-T-H motif" evidence="2">
    <location>
        <begin position="30"/>
        <end position="49"/>
    </location>
</feature>
<evidence type="ECO:0000259" key="3">
    <source>
        <dbReference type="PROSITE" id="PS50977"/>
    </source>
</evidence>
<evidence type="ECO:0000313" key="5">
    <source>
        <dbReference type="Proteomes" id="UP000295391"/>
    </source>
</evidence>
<dbReference type="GO" id="GO:0003700">
    <property type="term" value="F:DNA-binding transcription factor activity"/>
    <property type="evidence" value="ECO:0007669"/>
    <property type="project" value="TreeGrafter"/>
</dbReference>
<dbReference type="OrthoDB" id="7914379at2"/>
<evidence type="ECO:0000313" key="4">
    <source>
        <dbReference type="EMBL" id="TDQ66300.1"/>
    </source>
</evidence>
<dbReference type="SUPFAM" id="SSF46689">
    <property type="entry name" value="Homeodomain-like"/>
    <property type="match status" value="1"/>
</dbReference>
<proteinExistence type="predicted"/>
<dbReference type="InterPro" id="IPR001647">
    <property type="entry name" value="HTH_TetR"/>
</dbReference>
<dbReference type="InterPro" id="IPR050109">
    <property type="entry name" value="HTH-type_TetR-like_transc_reg"/>
</dbReference>
<name>A0A4R6VUM0_9HYPH</name>
<keyword evidence="1 2" id="KW-0238">DNA-binding</keyword>
<dbReference type="Proteomes" id="UP000295391">
    <property type="component" value="Unassembled WGS sequence"/>
</dbReference>
<dbReference type="PROSITE" id="PS50977">
    <property type="entry name" value="HTH_TETR_2"/>
    <property type="match status" value="1"/>
</dbReference>
<dbReference type="PANTHER" id="PTHR30055:SF146">
    <property type="entry name" value="HTH-TYPE TRANSCRIPTIONAL DUAL REGULATOR CECR"/>
    <property type="match status" value="1"/>
</dbReference>
<dbReference type="PANTHER" id="PTHR30055">
    <property type="entry name" value="HTH-TYPE TRANSCRIPTIONAL REGULATOR RUTR"/>
    <property type="match status" value="1"/>
</dbReference>
<comment type="caution">
    <text evidence="4">The sequence shown here is derived from an EMBL/GenBank/DDBJ whole genome shotgun (WGS) entry which is preliminary data.</text>
</comment>
<dbReference type="GO" id="GO:0000976">
    <property type="term" value="F:transcription cis-regulatory region binding"/>
    <property type="evidence" value="ECO:0007669"/>
    <property type="project" value="TreeGrafter"/>
</dbReference>
<accession>A0A4R6VUM0</accession>
<keyword evidence="5" id="KW-1185">Reference proteome</keyword>